<evidence type="ECO:0000313" key="10">
    <source>
        <dbReference type="EMBL" id="MDH7453792.1"/>
    </source>
</evidence>
<reference evidence="10" key="2">
    <citation type="submission" date="2023-04" db="EMBL/GenBank/DDBJ databases">
        <authorList>
            <person name="Sun J.-Q."/>
        </authorList>
    </citation>
    <scope>NUCLEOTIDE SEQUENCE</scope>
    <source>
        <strain evidence="10">CC-YY355</strain>
    </source>
</reference>
<evidence type="ECO:0000256" key="5">
    <source>
        <dbReference type="SAM" id="SignalP"/>
    </source>
</evidence>
<dbReference type="Gene3D" id="2.40.420.20">
    <property type="match status" value="1"/>
</dbReference>
<dbReference type="Pfam" id="PF25967">
    <property type="entry name" value="RND-MFP_C"/>
    <property type="match status" value="1"/>
</dbReference>
<feature type="domain" description="Multidrug resistance protein MdtA-like C-terminal permuted SH3" evidence="9">
    <location>
        <begin position="298"/>
        <end position="356"/>
    </location>
</feature>
<feature type="compositionally biased region" description="Low complexity" evidence="4">
    <location>
        <begin position="381"/>
        <end position="436"/>
    </location>
</feature>
<comment type="caution">
    <text evidence="10">The sequence shown here is derived from an EMBL/GenBank/DDBJ whole genome shotgun (WGS) entry which is preliminary data.</text>
</comment>
<dbReference type="InterPro" id="IPR058625">
    <property type="entry name" value="MdtA-like_BSH"/>
</dbReference>
<dbReference type="SUPFAM" id="SSF111369">
    <property type="entry name" value="HlyD-like secretion proteins"/>
    <property type="match status" value="1"/>
</dbReference>
<protein>
    <submittedName>
        <fullName evidence="10">Efflux RND transporter periplasmic adaptor subunit</fullName>
    </submittedName>
</protein>
<dbReference type="InterPro" id="IPR058627">
    <property type="entry name" value="MdtA-like_C"/>
</dbReference>
<dbReference type="Pfam" id="PF25917">
    <property type="entry name" value="BSH_RND"/>
    <property type="match status" value="1"/>
</dbReference>
<feature type="coiled-coil region" evidence="3">
    <location>
        <begin position="100"/>
        <end position="127"/>
    </location>
</feature>
<evidence type="ECO:0000256" key="2">
    <source>
        <dbReference type="ARBA" id="ARBA00009477"/>
    </source>
</evidence>
<dbReference type="NCBIfam" id="TIGR01730">
    <property type="entry name" value="RND_mfp"/>
    <property type="match status" value="1"/>
</dbReference>
<name>A0ABT6MT36_9GAMM</name>
<dbReference type="Gene3D" id="2.40.30.170">
    <property type="match status" value="1"/>
</dbReference>
<feature type="chain" id="PRO_5047137966" evidence="5">
    <location>
        <begin position="20"/>
        <end position="436"/>
    </location>
</feature>
<accession>A0ABT6MT36</accession>
<dbReference type="PANTHER" id="PTHR30158:SF3">
    <property type="entry name" value="MULTIDRUG EFFLUX PUMP SUBUNIT ACRA-RELATED"/>
    <property type="match status" value="1"/>
</dbReference>
<keyword evidence="11" id="KW-1185">Reference proteome</keyword>
<dbReference type="PROSITE" id="PS51257">
    <property type="entry name" value="PROKAR_LIPOPROTEIN"/>
    <property type="match status" value="1"/>
</dbReference>
<gene>
    <name evidence="10" type="ORF">QF205_12045</name>
</gene>
<evidence type="ECO:0000313" key="11">
    <source>
        <dbReference type="Proteomes" id="UP001160550"/>
    </source>
</evidence>
<evidence type="ECO:0000256" key="4">
    <source>
        <dbReference type="SAM" id="MobiDB-lite"/>
    </source>
</evidence>
<evidence type="ECO:0000259" key="9">
    <source>
        <dbReference type="Pfam" id="PF25967"/>
    </source>
</evidence>
<reference evidence="10" key="1">
    <citation type="journal article" date="2007" name="Int. J. Syst. Evol. Microbiol.">
        <title>Luteimonas composti sp. nov., a moderately thermophilic bacterium isolated from food waste.</title>
        <authorList>
            <person name="Young C.C."/>
            <person name="Kampfer P."/>
            <person name="Chen W.M."/>
            <person name="Yen W.S."/>
            <person name="Arun A.B."/>
            <person name="Lai W.A."/>
            <person name="Shen F.T."/>
            <person name="Rekha P.D."/>
            <person name="Lin K.Y."/>
            <person name="Chou J.H."/>
        </authorList>
    </citation>
    <scope>NUCLEOTIDE SEQUENCE</scope>
    <source>
        <strain evidence="10">CC-YY355</strain>
    </source>
</reference>
<evidence type="ECO:0000256" key="3">
    <source>
        <dbReference type="SAM" id="Coils"/>
    </source>
</evidence>
<sequence>MRFRSAAALPLVLSLCLLAACGGEEAPAQPPPPEVGVVQARAADLPLTREIGGRLAGFRSADVRARVPGVLQKRVYEEGSDVREGDVLFLIDPAPLQAALGTAQASLAQAQANYANAKANADRARQLAPTDFISRADLDNALAAERSAAAAVQAGKAAVESARINLGYATVRAPISGRAGKQQVTEGALVGQGTATLLTTVDQVDPLYANFSIGVGELEQIRRARAAAQGQEATVEVVLADGSVYEHAGTLDFSGDIVDPATGAISMRALIPNPDGRLLPGTYVTLRARLGQLQGVFAIPQAAVQRDAKSAYVMVVGGDGSVMRRDVSLERAEAGNWIVSAGLQDGEQVIVSGLQKVQEGAPAKAVPWSPAAPAGAGGNAAAGQQAPAAQPGGEGQQAPQAQPGGEGQQAQPAGEAPQQQPQPDAAPEPAATDSEG</sequence>
<dbReference type="PANTHER" id="PTHR30158">
    <property type="entry name" value="ACRA/E-RELATED COMPONENT OF DRUG EFFLUX TRANSPORTER"/>
    <property type="match status" value="1"/>
</dbReference>
<comment type="subcellular location">
    <subcellularLocation>
        <location evidence="1">Cell inner membrane</location>
        <topology evidence="1">Lipid-anchor</topology>
    </subcellularLocation>
</comment>
<dbReference type="Gene3D" id="2.40.50.100">
    <property type="match status" value="1"/>
</dbReference>
<dbReference type="RefSeq" id="WP_280943007.1">
    <property type="nucleotide sequence ID" value="NZ_JARYGX010000023.1"/>
</dbReference>
<feature type="domain" description="Multidrug resistance protein MdtA-like beta-barrel" evidence="8">
    <location>
        <begin position="206"/>
        <end position="290"/>
    </location>
</feature>
<feature type="signal peptide" evidence="5">
    <location>
        <begin position="1"/>
        <end position="19"/>
    </location>
</feature>
<evidence type="ECO:0000259" key="7">
    <source>
        <dbReference type="Pfam" id="PF25917"/>
    </source>
</evidence>
<keyword evidence="3" id="KW-0175">Coiled coil</keyword>
<comment type="similarity">
    <text evidence="2">Belongs to the membrane fusion protein (MFP) (TC 8.A.1) family.</text>
</comment>
<dbReference type="InterPro" id="IPR006143">
    <property type="entry name" value="RND_pump_MFP"/>
</dbReference>
<keyword evidence="5" id="KW-0732">Signal</keyword>
<dbReference type="EMBL" id="JARYGX010000023">
    <property type="protein sequence ID" value="MDH7453792.1"/>
    <property type="molecule type" value="Genomic_DNA"/>
</dbReference>
<organism evidence="10 11">
    <name type="scientific">Luteimonas composti</name>
    <dbReference type="NCBI Taxonomy" id="398257"/>
    <lineage>
        <taxon>Bacteria</taxon>
        <taxon>Pseudomonadati</taxon>
        <taxon>Pseudomonadota</taxon>
        <taxon>Gammaproteobacteria</taxon>
        <taxon>Lysobacterales</taxon>
        <taxon>Lysobacteraceae</taxon>
        <taxon>Luteimonas</taxon>
    </lineage>
</organism>
<evidence type="ECO:0000259" key="6">
    <source>
        <dbReference type="Pfam" id="PF25876"/>
    </source>
</evidence>
<proteinExistence type="inferred from homology"/>
<evidence type="ECO:0000259" key="8">
    <source>
        <dbReference type="Pfam" id="PF25944"/>
    </source>
</evidence>
<dbReference type="Pfam" id="PF25944">
    <property type="entry name" value="Beta-barrel_RND"/>
    <property type="match status" value="1"/>
</dbReference>
<evidence type="ECO:0000256" key="1">
    <source>
        <dbReference type="ARBA" id="ARBA00004519"/>
    </source>
</evidence>
<dbReference type="Pfam" id="PF25876">
    <property type="entry name" value="HH_MFP_RND"/>
    <property type="match status" value="1"/>
</dbReference>
<dbReference type="Gene3D" id="1.10.287.470">
    <property type="entry name" value="Helix hairpin bin"/>
    <property type="match status" value="1"/>
</dbReference>
<dbReference type="Proteomes" id="UP001160550">
    <property type="component" value="Unassembled WGS sequence"/>
</dbReference>
<feature type="domain" description="Multidrug resistance protein MdtA-like alpha-helical hairpin" evidence="6">
    <location>
        <begin position="101"/>
        <end position="169"/>
    </location>
</feature>
<dbReference type="InterPro" id="IPR058626">
    <property type="entry name" value="MdtA-like_b-barrel"/>
</dbReference>
<dbReference type="InterPro" id="IPR058624">
    <property type="entry name" value="MdtA-like_HH"/>
</dbReference>
<feature type="domain" description="Multidrug resistance protein MdtA-like barrel-sandwich hybrid" evidence="7">
    <location>
        <begin position="59"/>
        <end position="200"/>
    </location>
</feature>
<feature type="region of interest" description="Disordered" evidence="4">
    <location>
        <begin position="362"/>
        <end position="436"/>
    </location>
</feature>